<name>A0ACC2QUS3_9NEOP</name>
<dbReference type="Proteomes" id="UP001231649">
    <property type="component" value="Chromosome 7"/>
</dbReference>
<dbReference type="EMBL" id="CM056783">
    <property type="protein sequence ID" value="KAJ8726728.1"/>
    <property type="molecule type" value="Genomic_DNA"/>
</dbReference>
<sequence>MHSINKINDTSTPKRRRLGTGRIFRSSLSKAAQESDLLTNCSPINSKSIDNGADATDRCDSPLLPCNQVEFRSICDSDNNNSSFDIPCSPDVLQSSVKSEWESLNVCTSKINEICEINNEIANNEVQSEVLEDISEDMFQSKLEQSEINHVDKSFKDKIEESFDIVNHSISNLDEVMKNKSSMFETRDSFLLDIKEDAIEKFVHPNQVLQESKKKEAAVVNVTNTFYGLPIIAKGLFKTYRNIEKFYEWQEECLDLESVRERKNLIYALPTSGGKTLVAEVLMLREVLNRKKNALFILPFVAIVQEKIWALSTFAVQLEFLVEEYAAGKGHIPPKKRRRKNSIYIATIEKGLALVRSLIELDRLHEIGLIVVDELHLIGEKGRGGTLETLLSTVIFTNQDIQIVGMSATIGNLHEIAQFLRAEVFQRQFRPVELTEYVKLGSVLHRVVWGAPPDGVELVPHRELKYDYSAAATALDPDLLGGLVSEVVPKGSCLVFCSTKRNCENVASLLCKLQRREMISHKKAERQALESALRAEGANAELVQAVRYGIAYHHAGLAGDERSLLEQAYRSGAISVLCCTSTLAAGVNLPAQRVIIRAPFVGRDFITLGAYRQMVGRAGRAGVCETGESIVICGSREWPQLQTVLRGGIAAARSVLRPCAGALLLSAVALKLATTRPKLRTLLDCTLLAVTGDDSPSDIKSICDESLRSLLQSGALEVVNKQQSGGDASHLCEKDCYIYNDSELTVSSLGKAAIKGCMDLSVAQQLLLDLERAARSLVLMGSLHLLYLVTPHDAAGIRPDYSHYYSLYCSLDEEGVQTAKILGITEHNAIRMMTGKPIKNVPEIVLCRFYLALMLQDLWNQMPFPAVAYKYSLARGTVQSVMSSSASLASCAARFCAELPRLWSFCALLSELAARLQHCAAPELQQLMELPNVKKARAMQLLRAGYKRVEDVAKASADELMSGVSHLSRNAANQLISAARMTLIEKVENLRAEAEDVMEELNV</sequence>
<gene>
    <name evidence="1" type="ORF">PYW08_015125</name>
</gene>
<evidence type="ECO:0000313" key="1">
    <source>
        <dbReference type="EMBL" id="KAJ8726728.1"/>
    </source>
</evidence>
<keyword evidence="2" id="KW-1185">Reference proteome</keyword>
<accession>A0ACC2QUS3</accession>
<organism evidence="1 2">
    <name type="scientific">Mythimna loreyi</name>
    <dbReference type="NCBI Taxonomy" id="667449"/>
    <lineage>
        <taxon>Eukaryota</taxon>
        <taxon>Metazoa</taxon>
        <taxon>Ecdysozoa</taxon>
        <taxon>Arthropoda</taxon>
        <taxon>Hexapoda</taxon>
        <taxon>Insecta</taxon>
        <taxon>Pterygota</taxon>
        <taxon>Neoptera</taxon>
        <taxon>Endopterygota</taxon>
        <taxon>Lepidoptera</taxon>
        <taxon>Glossata</taxon>
        <taxon>Ditrysia</taxon>
        <taxon>Noctuoidea</taxon>
        <taxon>Noctuidae</taxon>
        <taxon>Noctuinae</taxon>
        <taxon>Hadenini</taxon>
        <taxon>Mythimna</taxon>
    </lineage>
</organism>
<proteinExistence type="predicted"/>
<protein>
    <submittedName>
        <fullName evidence="1">Uncharacterized protein</fullName>
    </submittedName>
</protein>
<comment type="caution">
    <text evidence="1">The sequence shown here is derived from an EMBL/GenBank/DDBJ whole genome shotgun (WGS) entry which is preliminary data.</text>
</comment>
<evidence type="ECO:0000313" key="2">
    <source>
        <dbReference type="Proteomes" id="UP001231649"/>
    </source>
</evidence>
<reference evidence="1" key="1">
    <citation type="submission" date="2023-03" db="EMBL/GenBank/DDBJ databases">
        <title>Chromosome-level genomes of two armyworms, Mythimna separata and Mythimna loreyi, provide insights into the biosynthesis and reception of sex pheromones.</title>
        <authorList>
            <person name="Zhao H."/>
        </authorList>
    </citation>
    <scope>NUCLEOTIDE SEQUENCE</scope>
    <source>
        <strain evidence="1">BeijingLab</strain>
    </source>
</reference>